<dbReference type="EMBL" id="BTTX01000003">
    <property type="protein sequence ID" value="GMU07458.1"/>
    <property type="molecule type" value="Genomic_DNA"/>
</dbReference>
<comment type="caution">
    <text evidence="1">The sequence shown here is derived from an EMBL/GenBank/DDBJ whole genome shotgun (WGS) entry which is preliminary data.</text>
</comment>
<sequence length="159" mass="16851">MRVPFPIKVPCTSPCQARFEHMGRISGRTTVSGTATAQERGTWRVNGGLPLINQSISQNNAFDATALATTSSTTSSDNTVSTSGTVGVPSTSSFASAITTNGYAHALRGELSCPSIPPVGIGRVSDTGTPQDNAQRLSLRLSLLDFLYCHRVERVRARP</sequence>
<dbReference type="Proteomes" id="UP001342631">
    <property type="component" value="Unassembled WGS sequence"/>
</dbReference>
<evidence type="ECO:0000313" key="1">
    <source>
        <dbReference type="EMBL" id="GMU07458.1"/>
    </source>
</evidence>
<organism evidence="1 2">
    <name type="scientific">Corallococcus caeni</name>
    <dbReference type="NCBI Taxonomy" id="3082388"/>
    <lineage>
        <taxon>Bacteria</taxon>
        <taxon>Pseudomonadati</taxon>
        <taxon>Myxococcota</taxon>
        <taxon>Myxococcia</taxon>
        <taxon>Myxococcales</taxon>
        <taxon>Cystobacterineae</taxon>
        <taxon>Myxococcaceae</taxon>
        <taxon>Corallococcus</taxon>
    </lineage>
</organism>
<name>A0ABQ6QTX2_9BACT</name>
<evidence type="ECO:0000313" key="2">
    <source>
        <dbReference type="Proteomes" id="UP001342631"/>
    </source>
</evidence>
<gene>
    <name evidence="1" type="ORF">ASNO1_37110</name>
</gene>
<keyword evidence="2" id="KW-1185">Reference proteome</keyword>
<proteinExistence type="predicted"/>
<reference evidence="1 2" key="1">
    <citation type="journal article" date="2024" name="Arch. Microbiol.">
        <title>Corallococcus caeni sp. nov., a novel myxobacterium isolated from activated sludge.</title>
        <authorList>
            <person name="Tomita S."/>
            <person name="Nakai R."/>
            <person name="Kuroda K."/>
            <person name="Kurashita H."/>
            <person name="Hatamoto M."/>
            <person name="Yamaguchi T."/>
            <person name="Narihiro T."/>
        </authorList>
    </citation>
    <scope>NUCLEOTIDE SEQUENCE [LARGE SCALE GENOMIC DNA]</scope>
    <source>
        <strain evidence="1 2">NO1</strain>
    </source>
</reference>
<accession>A0ABQ6QTX2</accession>
<protein>
    <submittedName>
        <fullName evidence="1">Uncharacterized protein</fullName>
    </submittedName>
</protein>